<dbReference type="InterPro" id="IPR016181">
    <property type="entry name" value="Acyl_CoA_acyltransferase"/>
</dbReference>
<feature type="domain" description="N-acetyltransferase" evidence="1">
    <location>
        <begin position="12"/>
        <end position="179"/>
    </location>
</feature>
<dbReference type="EMBL" id="BAAAPY010000010">
    <property type="protein sequence ID" value="GAA2083115.1"/>
    <property type="molecule type" value="Genomic_DNA"/>
</dbReference>
<proteinExistence type="predicted"/>
<keyword evidence="3" id="KW-1185">Reference proteome</keyword>
<evidence type="ECO:0000313" key="3">
    <source>
        <dbReference type="Proteomes" id="UP001501480"/>
    </source>
</evidence>
<dbReference type="Pfam" id="PF13302">
    <property type="entry name" value="Acetyltransf_3"/>
    <property type="match status" value="1"/>
</dbReference>
<dbReference type="InterPro" id="IPR051531">
    <property type="entry name" value="N-acetyltransferase"/>
</dbReference>
<dbReference type="PROSITE" id="PS51186">
    <property type="entry name" value="GNAT"/>
    <property type="match status" value="1"/>
</dbReference>
<dbReference type="RefSeq" id="WP_344329249.1">
    <property type="nucleotide sequence ID" value="NZ_BAAAPY010000010.1"/>
</dbReference>
<dbReference type="PANTHER" id="PTHR43792:SF1">
    <property type="entry name" value="N-ACETYLTRANSFERASE DOMAIN-CONTAINING PROTEIN"/>
    <property type="match status" value="1"/>
</dbReference>
<gene>
    <name evidence="2" type="ORF">GCM10009821_25160</name>
</gene>
<sequence length="188" mass="21076">MSIATAIETERLMLRPYRADDAERVLDVHSRLAVIRWLDNPPSTPMADLDQARAWVDRELRREREDPLQAWRAIEVRDSGLVVGCVLLARLERIVDGFVGEYEIGWHLNPDSVGNGYASEAAAAMVRAAFAAGHRRLVIDMYPDNHPSAGVARRLGARELGEQAEPWYGDTSLMFELVAASVPRERRG</sequence>
<organism evidence="2 3">
    <name type="scientific">Aeromicrobium halocynthiae</name>
    <dbReference type="NCBI Taxonomy" id="560557"/>
    <lineage>
        <taxon>Bacteria</taxon>
        <taxon>Bacillati</taxon>
        <taxon>Actinomycetota</taxon>
        <taxon>Actinomycetes</taxon>
        <taxon>Propionibacteriales</taxon>
        <taxon>Nocardioidaceae</taxon>
        <taxon>Aeromicrobium</taxon>
    </lineage>
</organism>
<dbReference type="Proteomes" id="UP001501480">
    <property type="component" value="Unassembled WGS sequence"/>
</dbReference>
<evidence type="ECO:0000259" key="1">
    <source>
        <dbReference type="PROSITE" id="PS51186"/>
    </source>
</evidence>
<comment type="caution">
    <text evidence="2">The sequence shown here is derived from an EMBL/GenBank/DDBJ whole genome shotgun (WGS) entry which is preliminary data.</text>
</comment>
<dbReference type="Gene3D" id="3.40.630.30">
    <property type="match status" value="1"/>
</dbReference>
<accession>A0ABP5HNT7</accession>
<protein>
    <recommendedName>
        <fullName evidence="1">N-acetyltransferase domain-containing protein</fullName>
    </recommendedName>
</protein>
<reference evidence="3" key="1">
    <citation type="journal article" date="2019" name="Int. J. Syst. Evol. Microbiol.">
        <title>The Global Catalogue of Microorganisms (GCM) 10K type strain sequencing project: providing services to taxonomists for standard genome sequencing and annotation.</title>
        <authorList>
            <consortium name="The Broad Institute Genomics Platform"/>
            <consortium name="The Broad Institute Genome Sequencing Center for Infectious Disease"/>
            <person name="Wu L."/>
            <person name="Ma J."/>
        </authorList>
    </citation>
    <scope>NUCLEOTIDE SEQUENCE [LARGE SCALE GENOMIC DNA]</scope>
    <source>
        <strain evidence="3">JCM 15749</strain>
    </source>
</reference>
<name>A0ABP5HNT7_9ACTN</name>
<evidence type="ECO:0000313" key="2">
    <source>
        <dbReference type="EMBL" id="GAA2083115.1"/>
    </source>
</evidence>
<dbReference type="PANTHER" id="PTHR43792">
    <property type="entry name" value="GNAT FAMILY, PUTATIVE (AFU_ORTHOLOGUE AFUA_3G00765)-RELATED-RELATED"/>
    <property type="match status" value="1"/>
</dbReference>
<dbReference type="SUPFAM" id="SSF55729">
    <property type="entry name" value="Acyl-CoA N-acyltransferases (Nat)"/>
    <property type="match status" value="1"/>
</dbReference>
<dbReference type="InterPro" id="IPR000182">
    <property type="entry name" value="GNAT_dom"/>
</dbReference>